<reference evidence="1" key="1">
    <citation type="journal article" date="2013" name="J. Gen. Virol.">
        <title>Ultrastructural and genomic characterization of a second banchine polydnavirus confirms the existence of shared features within this ichnovirus lineage.</title>
        <authorList>
            <person name="Djoumad A."/>
            <person name="Stoltz D."/>
            <person name="Beliveau C."/>
            <person name="Boyle B."/>
            <person name="Kuhn L."/>
            <person name="Cusson M."/>
        </authorList>
    </citation>
    <scope>NUCLEOTIDE SEQUENCE</scope>
</reference>
<organism evidence="1">
    <name type="scientific">Apophua simplicipes ichnovirus</name>
    <dbReference type="NCBI Taxonomy" id="1329648"/>
    <lineage>
        <taxon>Viruses</taxon>
        <taxon>Viruses incertae sedis</taxon>
        <taxon>Polydnaviriformidae</taxon>
        <taxon>Ichnoviriform</taxon>
    </lineage>
</organism>
<proteinExistence type="predicted"/>
<protein>
    <submittedName>
        <fullName evidence="1">AsIV-cont00046-ORF1</fullName>
    </submittedName>
</protein>
<name>S5DSZ9_9VIRU</name>
<accession>S5DSZ9</accession>
<sequence length="80" mass="9564">MCREPTYVEWKEMEEMAAEIETCSGYLQKYRVRQMIGTSERAKLVKIQRHKSMIIEELKIFASQFARVPKSVMRIYFPVD</sequence>
<dbReference type="EMBL" id="KC752252">
    <property type="protein sequence ID" value="AGQ20160.1"/>
    <property type="molecule type" value="Genomic_DNA"/>
</dbReference>
<evidence type="ECO:0000313" key="1">
    <source>
        <dbReference type="EMBL" id="AGQ20160.1"/>
    </source>
</evidence>